<dbReference type="PANTHER" id="PTHR38121">
    <property type="entry name" value="GH16 DOMAIN-CONTAINING PROTEIN"/>
    <property type="match status" value="1"/>
</dbReference>
<dbReference type="SUPFAM" id="SSF49899">
    <property type="entry name" value="Concanavalin A-like lectins/glucanases"/>
    <property type="match status" value="1"/>
</dbReference>
<keyword evidence="3" id="KW-0326">Glycosidase</keyword>
<dbReference type="InterPro" id="IPR013320">
    <property type="entry name" value="ConA-like_dom_sf"/>
</dbReference>
<evidence type="ECO:0000256" key="1">
    <source>
        <dbReference type="SAM" id="SignalP"/>
    </source>
</evidence>
<dbReference type="EMBL" id="LUGH01002020">
    <property type="protein sequence ID" value="OBZ80527.1"/>
    <property type="molecule type" value="Genomic_DNA"/>
</dbReference>
<name>A0A1C7MUS9_9FUNG</name>
<feature type="domain" description="GH16" evidence="2">
    <location>
        <begin position="53"/>
        <end position="274"/>
    </location>
</feature>
<dbReference type="AlphaFoldDB" id="A0A1C7MUS9"/>
<dbReference type="PANTHER" id="PTHR38121:SF2">
    <property type="entry name" value="ACYLTRANSFERASE 3 DOMAIN-CONTAINING PROTEIN"/>
    <property type="match status" value="1"/>
</dbReference>
<dbReference type="GO" id="GO:0004553">
    <property type="term" value="F:hydrolase activity, hydrolyzing O-glycosyl compounds"/>
    <property type="evidence" value="ECO:0007669"/>
    <property type="project" value="InterPro"/>
</dbReference>
<proteinExistence type="predicted"/>
<protein>
    <submittedName>
        <fullName evidence="3">Xylanase/beta-glucanase</fullName>
    </submittedName>
</protein>
<dbReference type="OrthoDB" id="25131at2759"/>
<evidence type="ECO:0000313" key="4">
    <source>
        <dbReference type="Proteomes" id="UP000093000"/>
    </source>
</evidence>
<keyword evidence="4" id="KW-1185">Reference proteome</keyword>
<reference evidence="3 4" key="1">
    <citation type="submission" date="2016-03" db="EMBL/GenBank/DDBJ databases">
        <title>Choanephora cucurbitarum.</title>
        <authorList>
            <person name="Min B."/>
            <person name="Park H."/>
            <person name="Park J.-H."/>
            <person name="Shin H.-D."/>
            <person name="Choi I.-G."/>
        </authorList>
    </citation>
    <scope>NUCLEOTIDE SEQUENCE [LARGE SCALE GENOMIC DNA]</scope>
    <source>
        <strain evidence="3 4">KUS-F28377</strain>
    </source>
</reference>
<evidence type="ECO:0000259" key="2">
    <source>
        <dbReference type="PROSITE" id="PS51762"/>
    </source>
</evidence>
<gene>
    <name evidence="3" type="primary">xynD</name>
    <name evidence="3" type="ORF">A0J61_11425</name>
</gene>
<keyword evidence="3" id="KW-0378">Hydrolase</keyword>
<evidence type="ECO:0000313" key="3">
    <source>
        <dbReference type="EMBL" id="OBZ80527.1"/>
    </source>
</evidence>
<keyword evidence="3" id="KW-0858">Xylan degradation</keyword>
<dbReference type="InParanoid" id="A0A1C7MUS9"/>
<keyword evidence="3" id="KW-0119">Carbohydrate metabolism</keyword>
<dbReference type="STRING" id="101091.A0A1C7MUS9"/>
<dbReference type="PROSITE" id="PS51762">
    <property type="entry name" value="GH16_2"/>
    <property type="match status" value="1"/>
</dbReference>
<feature type="signal peptide" evidence="1">
    <location>
        <begin position="1"/>
        <end position="19"/>
    </location>
</feature>
<sequence>MKIIHIIGFISIFLSNTQAIELVTGYSQCDCGYSEHQATWQEIWHMNFESNTSTTKNVTRSIVDPAKIYSFKDLFFANYQIAPKFNDFYPRTFKRENVAIEEDALQIHIQSQQVNSSDRYDVTCGGVGTSRQDFLYGSFRSYIKTTSLPGTVAGMFAFHPAGEVDIELISALKPSEVYFAMHPLIYEQGKASPATHGSYPLDLDPSVDYHEYRFDWFPHQTIFYIDGIERYRISQHVLAKPARVMLNHWTDGNPNFSQGPVKQNAVMSVKNITLFFNSSLAEGLSCQSTSFACDIPSILDQLETSQQGDTGHFVNATTPQKSA</sequence>
<dbReference type="CDD" id="cd00413">
    <property type="entry name" value="Glyco_hydrolase_16"/>
    <property type="match status" value="1"/>
</dbReference>
<dbReference type="InterPro" id="IPR000757">
    <property type="entry name" value="Beta-glucanase-like"/>
</dbReference>
<dbReference type="Gene3D" id="2.60.120.200">
    <property type="match status" value="1"/>
</dbReference>
<dbReference type="Proteomes" id="UP000093000">
    <property type="component" value="Unassembled WGS sequence"/>
</dbReference>
<organism evidence="3 4">
    <name type="scientific">Choanephora cucurbitarum</name>
    <dbReference type="NCBI Taxonomy" id="101091"/>
    <lineage>
        <taxon>Eukaryota</taxon>
        <taxon>Fungi</taxon>
        <taxon>Fungi incertae sedis</taxon>
        <taxon>Mucoromycota</taxon>
        <taxon>Mucoromycotina</taxon>
        <taxon>Mucoromycetes</taxon>
        <taxon>Mucorales</taxon>
        <taxon>Mucorineae</taxon>
        <taxon>Choanephoraceae</taxon>
        <taxon>Choanephoroideae</taxon>
        <taxon>Choanephora</taxon>
    </lineage>
</organism>
<keyword evidence="3" id="KW-0624">Polysaccharide degradation</keyword>
<accession>A0A1C7MUS9</accession>
<feature type="chain" id="PRO_5008889320" evidence="1">
    <location>
        <begin position="20"/>
        <end position="323"/>
    </location>
</feature>
<comment type="caution">
    <text evidence="3">The sequence shown here is derived from an EMBL/GenBank/DDBJ whole genome shotgun (WGS) entry which is preliminary data.</text>
</comment>
<dbReference type="GO" id="GO:0045493">
    <property type="term" value="P:xylan catabolic process"/>
    <property type="evidence" value="ECO:0007669"/>
    <property type="project" value="UniProtKB-KW"/>
</dbReference>
<feature type="non-terminal residue" evidence="3">
    <location>
        <position position="323"/>
    </location>
</feature>
<dbReference type="Pfam" id="PF00722">
    <property type="entry name" value="Glyco_hydro_16"/>
    <property type="match status" value="1"/>
</dbReference>
<keyword evidence="1" id="KW-0732">Signal</keyword>